<dbReference type="Proteomes" id="UP000827986">
    <property type="component" value="Unassembled WGS sequence"/>
</dbReference>
<sequence>MIVLSNRLHDVDPAILRTTPATFQIGLPVRKHLPNPSTHPLHPDTHALSSSLSLQMLRQQQDILKLILARENMSLCTLVLLHCAHEAILCSLQHRPVAWQGAQSPKRQDAHGPRVTNLQMAGEEKETACIDNAKFSPTRGAAQEVGGWGDA</sequence>
<evidence type="ECO:0000313" key="1">
    <source>
        <dbReference type="EMBL" id="KAH1177529.1"/>
    </source>
</evidence>
<proteinExistence type="predicted"/>
<evidence type="ECO:0000313" key="2">
    <source>
        <dbReference type="Proteomes" id="UP000827986"/>
    </source>
</evidence>
<keyword evidence="2" id="KW-1185">Reference proteome</keyword>
<reference evidence="1" key="1">
    <citation type="submission" date="2021-09" db="EMBL/GenBank/DDBJ databases">
        <title>The genome of Mauremys mutica provides insights into the evolution of semi-aquatic lifestyle.</title>
        <authorList>
            <person name="Gong S."/>
            <person name="Gao Y."/>
        </authorList>
    </citation>
    <scope>NUCLEOTIDE SEQUENCE</scope>
    <source>
        <strain evidence="1">MM-2020</strain>
        <tissue evidence="1">Muscle</tissue>
    </source>
</reference>
<gene>
    <name evidence="1" type="ORF">KIL84_011231</name>
</gene>
<dbReference type="EMBL" id="JAHDVG010000474">
    <property type="protein sequence ID" value="KAH1177529.1"/>
    <property type="molecule type" value="Genomic_DNA"/>
</dbReference>
<name>A0A9D3XBN0_9SAUR</name>
<comment type="caution">
    <text evidence="1">The sequence shown here is derived from an EMBL/GenBank/DDBJ whole genome shotgun (WGS) entry which is preliminary data.</text>
</comment>
<dbReference type="AlphaFoldDB" id="A0A9D3XBN0"/>
<protein>
    <submittedName>
        <fullName evidence="1">Uncharacterized protein</fullName>
    </submittedName>
</protein>
<accession>A0A9D3XBN0</accession>
<organism evidence="1 2">
    <name type="scientific">Mauremys mutica</name>
    <name type="common">yellowpond turtle</name>
    <dbReference type="NCBI Taxonomy" id="74926"/>
    <lineage>
        <taxon>Eukaryota</taxon>
        <taxon>Metazoa</taxon>
        <taxon>Chordata</taxon>
        <taxon>Craniata</taxon>
        <taxon>Vertebrata</taxon>
        <taxon>Euteleostomi</taxon>
        <taxon>Archelosauria</taxon>
        <taxon>Testudinata</taxon>
        <taxon>Testudines</taxon>
        <taxon>Cryptodira</taxon>
        <taxon>Durocryptodira</taxon>
        <taxon>Testudinoidea</taxon>
        <taxon>Geoemydidae</taxon>
        <taxon>Geoemydinae</taxon>
        <taxon>Mauremys</taxon>
    </lineage>
</organism>